<evidence type="ECO:0000256" key="3">
    <source>
        <dbReference type="ARBA" id="ARBA00023159"/>
    </source>
</evidence>
<dbReference type="PANTHER" id="PTHR30154">
    <property type="entry name" value="LEUCINE-RESPONSIVE REGULATORY PROTEIN"/>
    <property type="match status" value="1"/>
</dbReference>
<dbReference type="Gene3D" id="3.30.70.920">
    <property type="match status" value="1"/>
</dbReference>
<dbReference type="PRINTS" id="PR00033">
    <property type="entry name" value="HTHASNC"/>
</dbReference>
<reference evidence="8 9" key="1">
    <citation type="submission" date="2018-08" db="EMBL/GenBank/DDBJ databases">
        <title>Recombination of ecologically and evolutionarily significant loci maintains genetic cohesion in the Pseudomonas syringae species complex.</title>
        <authorList>
            <person name="Dillon M."/>
            <person name="Thakur S."/>
            <person name="Almeida R.N.D."/>
            <person name="Weir B.S."/>
            <person name="Guttman D.S."/>
        </authorList>
    </citation>
    <scope>NUCLEOTIDE SEQUENCE [LARGE SCALE GENOMIC DNA]</scope>
    <source>
        <strain evidence="8 9">NCPPB2445</strain>
    </source>
</reference>
<keyword evidence="4" id="KW-0804">Transcription</keyword>
<dbReference type="CDD" id="cd00090">
    <property type="entry name" value="HTH_ARSR"/>
    <property type="match status" value="1"/>
</dbReference>
<dbReference type="InterPro" id="IPR019888">
    <property type="entry name" value="Tscrpt_reg_AsnC-like"/>
</dbReference>
<dbReference type="GO" id="GO:0005829">
    <property type="term" value="C:cytosol"/>
    <property type="evidence" value="ECO:0007669"/>
    <property type="project" value="TreeGrafter"/>
</dbReference>
<proteinExistence type="predicted"/>
<dbReference type="PANTHER" id="PTHR30154:SF0">
    <property type="entry name" value="LEUCINE-RESPONSIVE REGULATORY PROTEIN"/>
    <property type="match status" value="1"/>
</dbReference>
<keyword evidence="1" id="KW-0805">Transcription regulation</keyword>
<dbReference type="GO" id="GO:0043565">
    <property type="term" value="F:sequence-specific DNA binding"/>
    <property type="evidence" value="ECO:0007669"/>
    <property type="project" value="InterPro"/>
</dbReference>
<dbReference type="GO" id="GO:0006524">
    <property type="term" value="P:alanine catabolic process"/>
    <property type="evidence" value="ECO:0007669"/>
    <property type="project" value="TreeGrafter"/>
</dbReference>
<accession>A0A3M3ELK4</accession>
<dbReference type="Pfam" id="PF13412">
    <property type="entry name" value="HTH_24"/>
    <property type="match status" value="1"/>
</dbReference>
<dbReference type="Pfam" id="PF01037">
    <property type="entry name" value="AsnC_trans_reg"/>
    <property type="match status" value="1"/>
</dbReference>
<evidence type="ECO:0000256" key="6">
    <source>
        <dbReference type="SAM" id="MobiDB-lite"/>
    </source>
</evidence>
<dbReference type="EMBL" id="RBOJ01000065">
    <property type="protein sequence ID" value="RMM50458.1"/>
    <property type="molecule type" value="Genomic_DNA"/>
</dbReference>
<feature type="region of interest" description="Disordered" evidence="6">
    <location>
        <begin position="1"/>
        <end position="53"/>
    </location>
</feature>
<comment type="caution">
    <text evidence="8">The sequence shown here is derived from an EMBL/GenBank/DDBJ whole genome shotgun (WGS) entry which is preliminary data.</text>
</comment>
<dbReference type="GO" id="GO:0043201">
    <property type="term" value="P:response to L-leucine"/>
    <property type="evidence" value="ECO:0007669"/>
    <property type="project" value="TreeGrafter"/>
</dbReference>
<evidence type="ECO:0000313" key="8">
    <source>
        <dbReference type="EMBL" id="RMM50458.1"/>
    </source>
</evidence>
<keyword evidence="3" id="KW-0010">Activator</keyword>
<dbReference type="InterPro" id="IPR019887">
    <property type="entry name" value="Tscrpt_reg_AsnC/Lrp_C"/>
</dbReference>
<evidence type="ECO:0000259" key="7">
    <source>
        <dbReference type="PROSITE" id="PS50956"/>
    </source>
</evidence>
<organism evidence="8 9">
    <name type="scientific">Pseudomonas corrugata</name>
    <dbReference type="NCBI Taxonomy" id="47879"/>
    <lineage>
        <taxon>Bacteria</taxon>
        <taxon>Pseudomonadati</taxon>
        <taxon>Pseudomonadota</taxon>
        <taxon>Gammaproteobacteria</taxon>
        <taxon>Pseudomonadales</taxon>
        <taxon>Pseudomonadaceae</taxon>
        <taxon>Pseudomonas</taxon>
    </lineage>
</organism>
<gene>
    <name evidence="8" type="ORF">ALQ77_100012</name>
</gene>
<name>A0A3M3ELK4_9PSED</name>
<dbReference type="InterPro" id="IPR000485">
    <property type="entry name" value="AsnC-type_HTH_dom"/>
</dbReference>
<dbReference type="GO" id="GO:0006355">
    <property type="term" value="P:regulation of DNA-templated transcription"/>
    <property type="evidence" value="ECO:0007669"/>
    <property type="project" value="UniProtKB-ARBA"/>
</dbReference>
<evidence type="ECO:0000256" key="1">
    <source>
        <dbReference type="ARBA" id="ARBA00023015"/>
    </source>
</evidence>
<dbReference type="STRING" id="47879.AXG94_05025"/>
<dbReference type="InterPro" id="IPR036388">
    <property type="entry name" value="WH-like_DNA-bd_sf"/>
</dbReference>
<dbReference type="PROSITE" id="PS50956">
    <property type="entry name" value="HTH_ASNC_2"/>
    <property type="match status" value="1"/>
</dbReference>
<dbReference type="SMART" id="SM00344">
    <property type="entry name" value="HTH_ASNC"/>
    <property type="match status" value="1"/>
</dbReference>
<dbReference type="SUPFAM" id="SSF46785">
    <property type="entry name" value="Winged helix' DNA-binding domain"/>
    <property type="match status" value="1"/>
</dbReference>
<protein>
    <recommendedName>
        <fullName evidence="5">Leucine-responsive regulatory protein</fullName>
    </recommendedName>
</protein>
<dbReference type="InterPro" id="IPR036390">
    <property type="entry name" value="WH_DNA-bd_sf"/>
</dbReference>
<dbReference type="AlphaFoldDB" id="A0A3M3ELK4"/>
<dbReference type="Proteomes" id="UP000270661">
    <property type="component" value="Unassembled WGS sequence"/>
</dbReference>
<dbReference type="InterPro" id="IPR011991">
    <property type="entry name" value="ArsR-like_HTH"/>
</dbReference>
<evidence type="ECO:0000256" key="4">
    <source>
        <dbReference type="ARBA" id="ARBA00023163"/>
    </source>
</evidence>
<evidence type="ECO:0000256" key="2">
    <source>
        <dbReference type="ARBA" id="ARBA00023125"/>
    </source>
</evidence>
<dbReference type="SUPFAM" id="SSF54909">
    <property type="entry name" value="Dimeric alpha+beta barrel"/>
    <property type="match status" value="1"/>
</dbReference>
<sequence length="242" mass="26880">MAGGQRSRYHGYSPDNPSGHPFTPEWGCMPDLPHPRAAPPTVRSGLLHQQHGGSGGAAPVVATSLILLEDGLQTARKGYAMEGLAKLDRIDISILVELQKDGRMTNVSLADAVGLSASPCLQRVKRLESLGYISSYKAHLNLAKITDSVTVFTEVTLSDHKREDFAKFESNIRLVDEVLECHLISGGYDYLVRFMTRSIQDYQDVMESLLDKNIGISKYFSYIVIKSPVRKDEIPLRKLLRH</sequence>
<keyword evidence="2" id="KW-0238">DNA-binding</keyword>
<evidence type="ECO:0000313" key="9">
    <source>
        <dbReference type="Proteomes" id="UP000270661"/>
    </source>
</evidence>
<dbReference type="InterPro" id="IPR011008">
    <property type="entry name" value="Dimeric_a/b-barrel"/>
</dbReference>
<feature type="domain" description="HTH asnC-type" evidence="7">
    <location>
        <begin position="87"/>
        <end position="189"/>
    </location>
</feature>
<keyword evidence="9" id="KW-1185">Reference proteome</keyword>
<dbReference type="Gene3D" id="1.10.10.10">
    <property type="entry name" value="Winged helix-like DNA-binding domain superfamily/Winged helix DNA-binding domain"/>
    <property type="match status" value="1"/>
</dbReference>
<evidence type="ECO:0000256" key="5">
    <source>
        <dbReference type="ARBA" id="ARBA00039227"/>
    </source>
</evidence>